<dbReference type="GeneID" id="58735797"/>
<dbReference type="PATRIC" id="fig|1365250.3.peg.3045"/>
<reference evidence="1 2" key="1">
    <citation type="submission" date="2013-07" db="EMBL/GenBank/DDBJ databases">
        <title>Comparative Genomic and Metabolomic Analysis of Twelve Strains of Pseudoalteromonas luteoviolacea.</title>
        <authorList>
            <person name="Vynne N.G."/>
            <person name="Mansson M."/>
            <person name="Gram L."/>
        </authorList>
    </citation>
    <scope>NUCLEOTIDE SEQUENCE [LARGE SCALE GENOMIC DNA]</scope>
    <source>
        <strain evidence="1 2">DSM 6061</strain>
    </source>
</reference>
<evidence type="ECO:0000313" key="2">
    <source>
        <dbReference type="Proteomes" id="UP000076643"/>
    </source>
</evidence>
<dbReference type="EMBL" id="AUYB01000106">
    <property type="protein sequence ID" value="KZN36664.1"/>
    <property type="molecule type" value="Genomic_DNA"/>
</dbReference>
<comment type="caution">
    <text evidence="1">The sequence shown here is derived from an EMBL/GenBank/DDBJ whole genome shotgun (WGS) entry which is preliminary data.</text>
</comment>
<protein>
    <submittedName>
        <fullName evidence="1">Uncharacterized protein</fullName>
    </submittedName>
</protein>
<dbReference type="RefSeq" id="WP_155730991.1">
    <property type="nucleotide sequence ID" value="NZ_AQHB01000049.1"/>
</dbReference>
<dbReference type="Proteomes" id="UP000076643">
    <property type="component" value="Unassembled WGS sequence"/>
</dbReference>
<sequence>MKVKLTKKKLKSLTNDGKFLSEDLTPKVAGGKPTDSGYTHFCTILAVCRTY</sequence>
<gene>
    <name evidence="1" type="ORF">N475_17210</name>
</gene>
<name>A0A166WA94_9GAMM</name>
<organism evidence="1 2">
    <name type="scientific">Pseudoalteromonas luteoviolacea DSM 6061</name>
    <dbReference type="NCBI Taxonomy" id="1365250"/>
    <lineage>
        <taxon>Bacteria</taxon>
        <taxon>Pseudomonadati</taxon>
        <taxon>Pseudomonadota</taxon>
        <taxon>Gammaproteobacteria</taxon>
        <taxon>Alteromonadales</taxon>
        <taxon>Pseudoalteromonadaceae</taxon>
        <taxon>Pseudoalteromonas</taxon>
    </lineage>
</organism>
<dbReference type="AlphaFoldDB" id="A0A166WA94"/>
<accession>A0A166WA94</accession>
<evidence type="ECO:0000313" key="1">
    <source>
        <dbReference type="EMBL" id="KZN36664.1"/>
    </source>
</evidence>
<proteinExistence type="predicted"/>
<keyword evidence="2" id="KW-1185">Reference proteome</keyword>